<dbReference type="EMBL" id="CP032153">
    <property type="protein sequence ID" value="AYN21595.1"/>
    <property type="molecule type" value="Genomic_DNA"/>
</dbReference>
<dbReference type="RefSeq" id="WP_121739320.1">
    <property type="nucleotide sequence ID" value="NZ_CP032153.1"/>
</dbReference>
<proteinExistence type="predicted"/>
<name>A0A3G2HX01_9BURK</name>
<evidence type="ECO:0000313" key="2">
    <source>
        <dbReference type="EMBL" id="AYN21595.1"/>
    </source>
</evidence>
<gene>
    <name evidence="2" type="ORF">D3M96_14280</name>
</gene>
<evidence type="ECO:0000313" key="3">
    <source>
        <dbReference type="Proteomes" id="UP000268070"/>
    </source>
</evidence>
<accession>A0A3G2HX01</accession>
<organism evidence="2 3">
    <name type="scientific">Alcaligenes aquatilis</name>
    <dbReference type="NCBI Taxonomy" id="323284"/>
    <lineage>
        <taxon>Bacteria</taxon>
        <taxon>Pseudomonadati</taxon>
        <taxon>Pseudomonadota</taxon>
        <taxon>Betaproteobacteria</taxon>
        <taxon>Burkholderiales</taxon>
        <taxon>Alcaligenaceae</taxon>
        <taxon>Alcaligenes</taxon>
    </lineage>
</organism>
<dbReference type="Proteomes" id="UP000268070">
    <property type="component" value="Chromosome"/>
</dbReference>
<evidence type="ECO:0000256" key="1">
    <source>
        <dbReference type="SAM" id="MobiDB-lite"/>
    </source>
</evidence>
<dbReference type="KEGG" id="aaqu:D3M96_14280"/>
<reference evidence="2 3" key="1">
    <citation type="submission" date="2018-09" db="EMBL/GenBank/DDBJ databases">
        <title>Complete genome sequence of the hydrocarbonoclastic bacterium Alcaligenes aquatilis QD168, isolated from a crude-oil polluted marine sediment of Central Chile.</title>
        <authorList>
            <person name="Duran R.E."/>
            <person name="Barra B."/>
            <person name="Salva-Serra F."/>
            <person name="Mendez V."/>
            <person name="Moore E.R.B."/>
            <person name="Seeger M."/>
        </authorList>
    </citation>
    <scope>NUCLEOTIDE SEQUENCE [LARGE SCALE GENOMIC DNA]</scope>
    <source>
        <strain evidence="2 3">QD168</strain>
    </source>
</reference>
<dbReference type="AlphaFoldDB" id="A0A3G2HX01"/>
<feature type="region of interest" description="Disordered" evidence="1">
    <location>
        <begin position="39"/>
        <end position="67"/>
    </location>
</feature>
<sequence>MQIEFVKNCGPYSPGDVAGFGRLVAEDLVASGVAVVKQWDDAPTPDVTAGDANDDMKPSAGRSRRKP</sequence>
<protein>
    <submittedName>
        <fullName evidence="2">Uncharacterized protein</fullName>
    </submittedName>
</protein>